<feature type="transmembrane region" description="Helical" evidence="1">
    <location>
        <begin position="44"/>
        <end position="68"/>
    </location>
</feature>
<feature type="transmembrane region" description="Helical" evidence="1">
    <location>
        <begin position="163"/>
        <end position="183"/>
    </location>
</feature>
<accession>A0A931DAC4</accession>
<dbReference type="Pfam" id="PF01757">
    <property type="entry name" value="Acyl_transf_3"/>
    <property type="match status" value="1"/>
</dbReference>
<feature type="transmembrane region" description="Helical" evidence="1">
    <location>
        <begin position="89"/>
        <end position="107"/>
    </location>
</feature>
<keyword evidence="1" id="KW-0812">Transmembrane</keyword>
<protein>
    <submittedName>
        <fullName evidence="3">Peptidoglycan/LPS O-acetylase OafA/YrhL</fullName>
    </submittedName>
</protein>
<evidence type="ECO:0000259" key="2">
    <source>
        <dbReference type="Pfam" id="PF01757"/>
    </source>
</evidence>
<feature type="domain" description="Acyltransferase 3" evidence="2">
    <location>
        <begin position="8"/>
        <end position="328"/>
    </location>
</feature>
<name>A0A931DAC4_9MICC</name>
<dbReference type="RefSeq" id="WP_196836565.1">
    <property type="nucleotide sequence ID" value="NZ_JADOTZ010000001.1"/>
</dbReference>
<dbReference type="PANTHER" id="PTHR23028">
    <property type="entry name" value="ACETYLTRANSFERASE"/>
    <property type="match status" value="1"/>
</dbReference>
<keyword evidence="1" id="KW-0472">Membrane</keyword>
<dbReference type="InterPro" id="IPR002656">
    <property type="entry name" value="Acyl_transf_3_dom"/>
</dbReference>
<keyword evidence="1" id="KW-1133">Transmembrane helix</keyword>
<feature type="transmembrane region" description="Helical" evidence="1">
    <location>
        <begin position="7"/>
        <end position="24"/>
    </location>
</feature>
<comment type="caution">
    <text evidence="3">The sequence shown here is derived from an EMBL/GenBank/DDBJ whole genome shotgun (WGS) entry which is preliminary data.</text>
</comment>
<feature type="transmembrane region" description="Helical" evidence="1">
    <location>
        <begin position="311"/>
        <end position="328"/>
    </location>
</feature>
<sequence length="371" mass="41118">MNTRLALLDGLRLLAALFVVLYHYTAWNHSNWGPEGARQAWAPISHLTAFGNIGVPLFFAISGFVILLSCYGKTPARFIGSRVGRLFPAYWVAVILTGVLLFFLWPAQAEDLTVGDWAVNLTMIQSAFDVKSIDGVYWTLWVEMRFYLLILFLMLFRGMTPNRLLGFAALWPTAAILADAAGVEWLDVVLMKQHAPLFAGGMVLFLIFRFGHTPLRWIILGLNVALSAYFTGVRLSGEVDWLVGYEIPAQAYWPIVVAIFAVLAAVTLTPAARWNVRGLALAGALTYPVYLLHQMWGWWGINQLNEWLPRPLTLVVVLTVVLVAAYAVHRGIEQPFGRPLGAAVTRGVEWAGRQASGAAAALRPALRRRTS</sequence>
<feature type="transmembrane region" description="Helical" evidence="1">
    <location>
        <begin position="189"/>
        <end position="208"/>
    </location>
</feature>
<dbReference type="GO" id="GO:0016020">
    <property type="term" value="C:membrane"/>
    <property type="evidence" value="ECO:0007669"/>
    <property type="project" value="TreeGrafter"/>
</dbReference>
<feature type="transmembrane region" description="Helical" evidence="1">
    <location>
        <begin position="252"/>
        <end position="272"/>
    </location>
</feature>
<dbReference type="AlphaFoldDB" id="A0A931DAC4"/>
<feature type="transmembrane region" description="Helical" evidence="1">
    <location>
        <begin position="215"/>
        <end position="232"/>
    </location>
</feature>
<dbReference type="GO" id="GO:0016747">
    <property type="term" value="F:acyltransferase activity, transferring groups other than amino-acyl groups"/>
    <property type="evidence" value="ECO:0007669"/>
    <property type="project" value="InterPro"/>
</dbReference>
<dbReference type="EMBL" id="JADOTZ010000001">
    <property type="protein sequence ID" value="MBG6085372.1"/>
    <property type="molecule type" value="Genomic_DNA"/>
</dbReference>
<dbReference type="InterPro" id="IPR050879">
    <property type="entry name" value="Acyltransferase_3"/>
</dbReference>
<reference evidence="3" key="1">
    <citation type="submission" date="2020-11" db="EMBL/GenBank/DDBJ databases">
        <title>Sequencing the genomes of 1000 actinobacteria strains.</title>
        <authorList>
            <person name="Klenk H.-P."/>
        </authorList>
    </citation>
    <scope>NUCLEOTIDE SEQUENCE</scope>
    <source>
        <strain evidence="3">DSM 26152</strain>
    </source>
</reference>
<evidence type="ECO:0000256" key="1">
    <source>
        <dbReference type="SAM" id="Phobius"/>
    </source>
</evidence>
<gene>
    <name evidence="3" type="ORF">IW252_002139</name>
</gene>
<dbReference type="Proteomes" id="UP000625033">
    <property type="component" value="Unassembled WGS sequence"/>
</dbReference>
<organism evidence="3 4">
    <name type="scientific">Zhihengliuella flava</name>
    <dbReference type="NCBI Taxonomy" id="1285193"/>
    <lineage>
        <taxon>Bacteria</taxon>
        <taxon>Bacillati</taxon>
        <taxon>Actinomycetota</taxon>
        <taxon>Actinomycetes</taxon>
        <taxon>Micrococcales</taxon>
        <taxon>Micrococcaceae</taxon>
        <taxon>Zhihengliuella</taxon>
    </lineage>
</organism>
<dbReference type="GO" id="GO:0009103">
    <property type="term" value="P:lipopolysaccharide biosynthetic process"/>
    <property type="evidence" value="ECO:0007669"/>
    <property type="project" value="TreeGrafter"/>
</dbReference>
<keyword evidence="4" id="KW-1185">Reference proteome</keyword>
<feature type="transmembrane region" description="Helical" evidence="1">
    <location>
        <begin position="279"/>
        <end position="299"/>
    </location>
</feature>
<dbReference type="PANTHER" id="PTHR23028:SF53">
    <property type="entry name" value="ACYL_TRANSF_3 DOMAIN-CONTAINING PROTEIN"/>
    <property type="match status" value="1"/>
</dbReference>
<evidence type="ECO:0000313" key="3">
    <source>
        <dbReference type="EMBL" id="MBG6085372.1"/>
    </source>
</evidence>
<feature type="transmembrane region" description="Helical" evidence="1">
    <location>
        <begin position="136"/>
        <end position="156"/>
    </location>
</feature>
<proteinExistence type="predicted"/>
<evidence type="ECO:0000313" key="4">
    <source>
        <dbReference type="Proteomes" id="UP000625033"/>
    </source>
</evidence>